<feature type="domain" description="MADF" evidence="1">
    <location>
        <begin position="22"/>
        <end position="113"/>
    </location>
</feature>
<reference evidence="3" key="1">
    <citation type="journal article" date="2013" name="Genome Biol.">
        <title>Draft genome of the mountain pine beetle, Dendroctonus ponderosae Hopkins, a major forest pest.</title>
        <authorList>
            <person name="Keeling C.I."/>
            <person name="Yuen M.M."/>
            <person name="Liao N.Y."/>
            <person name="Docking T.R."/>
            <person name="Chan S.K."/>
            <person name="Taylor G.A."/>
            <person name="Palmquist D.L."/>
            <person name="Jackman S.D."/>
            <person name="Nguyen A."/>
            <person name="Li M."/>
            <person name="Henderson H."/>
            <person name="Janes J.K."/>
            <person name="Zhao Y."/>
            <person name="Pandoh P."/>
            <person name="Moore R."/>
            <person name="Sperling F.A."/>
            <person name="Huber D.P."/>
            <person name="Birol I."/>
            <person name="Jones S.J."/>
            <person name="Bohlmann J."/>
        </authorList>
    </citation>
    <scope>NUCLEOTIDE SEQUENCE</scope>
</reference>
<evidence type="ECO:0000313" key="2">
    <source>
        <dbReference type="EnsemblMetazoa" id="XP_019756147.1"/>
    </source>
</evidence>
<dbReference type="PROSITE" id="PS51029">
    <property type="entry name" value="MADF"/>
    <property type="match status" value="1"/>
</dbReference>
<dbReference type="PANTHER" id="PTHR21505">
    <property type="entry name" value="MADF DOMAIN-CONTAINING PROTEIN-RELATED"/>
    <property type="match status" value="1"/>
</dbReference>
<dbReference type="Proteomes" id="UP000019118">
    <property type="component" value="Unassembled WGS sequence"/>
</dbReference>
<dbReference type="PANTHER" id="PTHR21505:SF8">
    <property type="entry name" value="DPT-YFP REPRESSOR BY OVEREXPRESSION, ISOFORM D-RELATED"/>
    <property type="match status" value="1"/>
</dbReference>
<sequence>MLRAVCVASYPTMSRDREISLRLLNEYKKRPVLWRKDHIDYNDRLRKNDAWAELSDIFNENMDVLKLRVSQLRGAFRRERYRLRKKIQSGTAQTYHSTWFAWDTMLFLDTDQRNDIEPNRELDSPQEIQDDEDDIFIDNRNQNVEVATFDHSEFDNDTAELPKTEMESERLSSAPGSEQYDEFALFSMYIAEKLRKMDQRTQITLQHKISGLIFDAEMQAVNNTIIQVKTEPQD</sequence>
<reference evidence="2" key="2">
    <citation type="submission" date="2024-08" db="UniProtKB">
        <authorList>
            <consortium name="EnsemblMetazoa"/>
        </authorList>
    </citation>
    <scope>IDENTIFICATION</scope>
</reference>
<organism evidence="2 3">
    <name type="scientific">Dendroctonus ponderosae</name>
    <name type="common">Mountain pine beetle</name>
    <dbReference type="NCBI Taxonomy" id="77166"/>
    <lineage>
        <taxon>Eukaryota</taxon>
        <taxon>Metazoa</taxon>
        <taxon>Ecdysozoa</taxon>
        <taxon>Arthropoda</taxon>
        <taxon>Hexapoda</taxon>
        <taxon>Insecta</taxon>
        <taxon>Pterygota</taxon>
        <taxon>Neoptera</taxon>
        <taxon>Endopterygota</taxon>
        <taxon>Coleoptera</taxon>
        <taxon>Polyphaga</taxon>
        <taxon>Cucujiformia</taxon>
        <taxon>Curculionidae</taxon>
        <taxon>Scolytinae</taxon>
        <taxon>Dendroctonus</taxon>
    </lineage>
</organism>
<evidence type="ECO:0000259" key="1">
    <source>
        <dbReference type="PROSITE" id="PS51029"/>
    </source>
</evidence>
<protein>
    <recommendedName>
        <fullName evidence="1">MADF domain-containing protein</fullName>
    </recommendedName>
</protein>
<accession>A0AAR5P5L7</accession>
<dbReference type="SMART" id="SM00595">
    <property type="entry name" value="MADF"/>
    <property type="match status" value="1"/>
</dbReference>
<keyword evidence="3" id="KW-1185">Reference proteome</keyword>
<dbReference type="Pfam" id="PF10545">
    <property type="entry name" value="MADF_DNA_bdg"/>
    <property type="match status" value="1"/>
</dbReference>
<proteinExistence type="predicted"/>
<dbReference type="KEGG" id="dpa:109534805"/>
<name>A0AAR5P5L7_DENPD</name>
<dbReference type="AlphaFoldDB" id="A0AAR5P5L7"/>
<dbReference type="InterPro" id="IPR006578">
    <property type="entry name" value="MADF-dom"/>
</dbReference>
<gene>
    <name evidence="2" type="primary">109534805</name>
</gene>
<evidence type="ECO:0000313" key="3">
    <source>
        <dbReference type="Proteomes" id="UP000019118"/>
    </source>
</evidence>
<dbReference type="EnsemblMetazoa" id="XM_019900588.1">
    <property type="protein sequence ID" value="XP_019756147.1"/>
    <property type="gene ID" value="LOC109534805"/>
</dbReference>